<feature type="active site" description="Nucleophile" evidence="5 6">
    <location>
        <position position="294"/>
    </location>
</feature>
<keyword evidence="4" id="KW-0119">Carbohydrate metabolism</keyword>
<dbReference type="EMBL" id="QSSA01000006">
    <property type="protein sequence ID" value="RGL63200.1"/>
    <property type="molecule type" value="Genomic_DNA"/>
</dbReference>
<keyword evidence="2 4" id="KW-0378">Hydrolase</keyword>
<feature type="signal peptide" evidence="4">
    <location>
        <begin position="1"/>
        <end position="24"/>
    </location>
</feature>
<evidence type="ECO:0000256" key="1">
    <source>
        <dbReference type="ARBA" id="ARBA00007754"/>
    </source>
</evidence>
<evidence type="ECO:0000256" key="6">
    <source>
        <dbReference type="PROSITE-ProRule" id="PRU01100"/>
    </source>
</evidence>
<evidence type="ECO:0000256" key="5">
    <source>
        <dbReference type="PIRSR" id="PIRSR018168-1"/>
    </source>
</evidence>
<keyword evidence="3 4" id="KW-0326">Glycosidase</keyword>
<dbReference type="PANTHER" id="PTHR40079">
    <property type="entry name" value="MANNAN ENDO-1,4-BETA-MANNOSIDASE E-RELATED"/>
    <property type="match status" value="1"/>
</dbReference>
<comment type="subcellular location">
    <subcellularLocation>
        <location evidence="4">Secreted</location>
    </subcellularLocation>
</comment>
<protein>
    <recommendedName>
        <fullName evidence="4">Mannan endo-1,4-beta-mannosidase</fullName>
        <ecNumber evidence="4">3.2.1.78</ecNumber>
    </recommendedName>
</protein>
<evidence type="ECO:0000313" key="9">
    <source>
        <dbReference type="Proteomes" id="UP000261187"/>
    </source>
</evidence>
<dbReference type="Pfam" id="PF02156">
    <property type="entry name" value="Glyco_hydro_26"/>
    <property type="match status" value="1"/>
</dbReference>
<dbReference type="InterPro" id="IPR017853">
    <property type="entry name" value="GH"/>
</dbReference>
<dbReference type="GO" id="GO:0016985">
    <property type="term" value="F:mannan endo-1,4-beta-mannosidase activity"/>
    <property type="evidence" value="ECO:0007669"/>
    <property type="project" value="UniProtKB-UniRule"/>
</dbReference>
<dbReference type="PANTHER" id="PTHR40079:SF4">
    <property type="entry name" value="GH26 DOMAIN-CONTAINING PROTEIN-RELATED"/>
    <property type="match status" value="1"/>
</dbReference>
<evidence type="ECO:0000259" key="7">
    <source>
        <dbReference type="PROSITE" id="PS51764"/>
    </source>
</evidence>
<dbReference type="PROSITE" id="PS51764">
    <property type="entry name" value="GH26"/>
    <property type="match status" value="1"/>
</dbReference>
<keyword evidence="4" id="KW-0732">Signal</keyword>
<dbReference type="Gene3D" id="3.20.20.80">
    <property type="entry name" value="Glycosidases"/>
    <property type="match status" value="1"/>
</dbReference>
<proteinExistence type="inferred from homology"/>
<evidence type="ECO:0000256" key="3">
    <source>
        <dbReference type="ARBA" id="ARBA00023295"/>
    </source>
</evidence>
<dbReference type="GO" id="GO:0005576">
    <property type="term" value="C:extracellular region"/>
    <property type="evidence" value="ECO:0007669"/>
    <property type="project" value="UniProtKB-SubCell"/>
</dbReference>
<name>A0AA92VVC0_9BACT</name>
<evidence type="ECO:0000313" key="8">
    <source>
        <dbReference type="EMBL" id="RGL63200.1"/>
    </source>
</evidence>
<feature type="domain" description="GH26" evidence="7">
    <location>
        <begin position="35"/>
        <end position="361"/>
    </location>
</feature>
<dbReference type="AlphaFoldDB" id="A0AA92VVC0"/>
<comment type="similarity">
    <text evidence="1 4 6">Belongs to the glycosyl hydrolase 26 family.</text>
</comment>
<dbReference type="InterPro" id="IPR022790">
    <property type="entry name" value="GH26_dom"/>
</dbReference>
<dbReference type="SUPFAM" id="SSF51445">
    <property type="entry name" value="(Trans)glycosidases"/>
    <property type="match status" value="1"/>
</dbReference>
<dbReference type="GO" id="GO:0006080">
    <property type="term" value="P:substituted mannan metabolic process"/>
    <property type="evidence" value="ECO:0007669"/>
    <property type="project" value="UniProtKB-UniRule"/>
</dbReference>
<dbReference type="InterPro" id="IPR016714">
    <property type="entry name" value="MANB/E"/>
</dbReference>
<accession>A0AA92VVC0</accession>
<keyword evidence="4" id="KW-0964">Secreted</keyword>
<dbReference type="InterPro" id="IPR000805">
    <property type="entry name" value="Glyco_hydro_26"/>
</dbReference>
<reference evidence="8 9" key="1">
    <citation type="submission" date="2018-08" db="EMBL/GenBank/DDBJ databases">
        <title>A genome reference for cultivated species of the human gut microbiota.</title>
        <authorList>
            <person name="Zou Y."/>
            <person name="Xue W."/>
            <person name="Luo G."/>
        </authorList>
    </citation>
    <scope>NUCLEOTIDE SEQUENCE [LARGE SCALE GENOMIC DNA]</scope>
    <source>
        <strain evidence="8 9">TF06-40</strain>
    </source>
</reference>
<gene>
    <name evidence="8" type="ORF">DXC61_04125</name>
</gene>
<dbReference type="PIRSF" id="PIRSF018168">
    <property type="entry name" value="Mannan-1_4-beta-mannosidase"/>
    <property type="match status" value="1"/>
</dbReference>
<evidence type="ECO:0000256" key="2">
    <source>
        <dbReference type="ARBA" id="ARBA00022801"/>
    </source>
</evidence>
<dbReference type="EC" id="3.2.1.78" evidence="4"/>
<sequence>MRKIQIITACLLACLLWSCGKKKADDPMGDNGRTQRTENLLYHLKEISSKGYLFGQQDATLYGEGWADDSARSDIKTICGDMPSMVGFEIGGIETGDSLNIYSTPFNLIRKEIINQYDRAGVVTLSWQCKNPVRGGSINDIMEGGSKHEAFLGWLDKVADFMNSLETPYGVKVPVIFRPWQENGENRFWWDDSVCTKEQYLALWQMTQERMKENDVVNVLYAYSPVATEDASESHYSARYPGDEQVDILGINYYCHAEEGDTAALATFTKTLDKNLRMLTKLGKKARKPIAITETGYRSIKSDNWWTENLSKAIGKNPISYVMLWRNGHELANHYYVPFPGQRSTEDFVKFYNEPRTLFLHDINGMYLEKKESKE</sequence>
<organism evidence="8 9">
    <name type="scientific">Segatella copri</name>
    <dbReference type="NCBI Taxonomy" id="165179"/>
    <lineage>
        <taxon>Bacteria</taxon>
        <taxon>Pseudomonadati</taxon>
        <taxon>Bacteroidota</taxon>
        <taxon>Bacteroidia</taxon>
        <taxon>Bacteroidales</taxon>
        <taxon>Prevotellaceae</taxon>
        <taxon>Segatella</taxon>
    </lineage>
</organism>
<evidence type="ECO:0000256" key="4">
    <source>
        <dbReference type="PIRNR" id="PIRNR018168"/>
    </source>
</evidence>
<feature type="active site" description="Proton donor" evidence="5 6">
    <location>
        <position position="182"/>
    </location>
</feature>
<comment type="catalytic activity">
    <reaction evidence="4">
        <text>Random hydrolysis of (1-&gt;4)-beta-D-mannosidic linkages in mannans, galactomannans and glucomannans.</text>
        <dbReference type="EC" id="3.2.1.78"/>
    </reaction>
</comment>
<dbReference type="Proteomes" id="UP000261187">
    <property type="component" value="Unassembled WGS sequence"/>
</dbReference>
<comment type="caution">
    <text evidence="8">The sequence shown here is derived from an EMBL/GenBank/DDBJ whole genome shotgun (WGS) entry which is preliminary data.</text>
</comment>
<feature type="chain" id="PRO_5041520204" description="Mannan endo-1,4-beta-mannosidase" evidence="4">
    <location>
        <begin position="25"/>
        <end position="375"/>
    </location>
</feature>